<dbReference type="CDD" id="cd03674">
    <property type="entry name" value="NUDIX_Hydrolase"/>
    <property type="match status" value="1"/>
</dbReference>
<evidence type="ECO:0000259" key="2">
    <source>
        <dbReference type="PROSITE" id="PS51462"/>
    </source>
</evidence>
<evidence type="ECO:0000313" key="4">
    <source>
        <dbReference type="Proteomes" id="UP001589793"/>
    </source>
</evidence>
<gene>
    <name evidence="3" type="ORF">ACFFF6_17465</name>
</gene>
<feature type="domain" description="Nudix hydrolase" evidence="2">
    <location>
        <begin position="43"/>
        <end position="183"/>
    </location>
</feature>
<evidence type="ECO:0000256" key="1">
    <source>
        <dbReference type="ARBA" id="ARBA00005582"/>
    </source>
</evidence>
<organism evidence="3 4">
    <name type="scientific">Brachybacterium hainanense</name>
    <dbReference type="NCBI Taxonomy" id="1541174"/>
    <lineage>
        <taxon>Bacteria</taxon>
        <taxon>Bacillati</taxon>
        <taxon>Actinomycetota</taxon>
        <taxon>Actinomycetes</taxon>
        <taxon>Micrococcales</taxon>
        <taxon>Dermabacteraceae</taxon>
        <taxon>Brachybacterium</taxon>
    </lineage>
</organism>
<comment type="similarity">
    <text evidence="1">Belongs to the Nudix hydrolase family.</text>
</comment>
<dbReference type="EMBL" id="JBHLSV010000029">
    <property type="protein sequence ID" value="MFC0675741.1"/>
    <property type="molecule type" value="Genomic_DNA"/>
</dbReference>
<dbReference type="InterPro" id="IPR015797">
    <property type="entry name" value="NUDIX_hydrolase-like_dom_sf"/>
</dbReference>
<dbReference type="GO" id="GO:0016787">
    <property type="term" value="F:hydrolase activity"/>
    <property type="evidence" value="ECO:0007669"/>
    <property type="project" value="UniProtKB-KW"/>
</dbReference>
<dbReference type="Proteomes" id="UP001589793">
    <property type="component" value="Unassembled WGS sequence"/>
</dbReference>
<keyword evidence="4" id="KW-1185">Reference proteome</keyword>
<accession>A0ABV6RFG0</accession>
<sequence length="186" mass="20216">MSVPEALAELAAARSPAIDETLRARFGALLEAEPRLLHRDGGPGHMTASAFVVDAPGEHVALLWHRKGGFWVQPGGHVEEDETSFERAARREVAEEIGLAGLQRLGPGPAMLHHHGLDAAFGSCREHFDVQFLLRAPAPAAQLPLAPSPESPRVCWARWEEYPAGTVADIVPTLRRLRPVVRELIG</sequence>
<reference evidence="3 4" key="1">
    <citation type="submission" date="2024-09" db="EMBL/GenBank/DDBJ databases">
        <authorList>
            <person name="Sun Q."/>
            <person name="Mori K."/>
        </authorList>
    </citation>
    <scope>NUCLEOTIDE SEQUENCE [LARGE SCALE GENOMIC DNA]</scope>
    <source>
        <strain evidence="3 4">CICC 10874</strain>
    </source>
</reference>
<dbReference type="Pfam" id="PF00293">
    <property type="entry name" value="NUDIX"/>
    <property type="match status" value="1"/>
</dbReference>
<dbReference type="SUPFAM" id="SSF55811">
    <property type="entry name" value="Nudix"/>
    <property type="match status" value="1"/>
</dbReference>
<dbReference type="InterPro" id="IPR000086">
    <property type="entry name" value="NUDIX_hydrolase_dom"/>
</dbReference>
<proteinExistence type="inferred from homology"/>
<comment type="caution">
    <text evidence="3">The sequence shown here is derived from an EMBL/GenBank/DDBJ whole genome shotgun (WGS) entry which is preliminary data.</text>
</comment>
<protein>
    <submittedName>
        <fullName evidence="3">NUDIX hydrolase</fullName>
    </submittedName>
</protein>
<dbReference type="PROSITE" id="PS51462">
    <property type="entry name" value="NUDIX"/>
    <property type="match status" value="1"/>
</dbReference>
<dbReference type="Gene3D" id="3.90.79.10">
    <property type="entry name" value="Nucleoside Triphosphate Pyrophosphohydrolase"/>
    <property type="match status" value="1"/>
</dbReference>
<name>A0ABV6RFG0_9MICO</name>
<dbReference type="PANTHER" id="PTHR43736">
    <property type="entry name" value="ADP-RIBOSE PYROPHOSPHATASE"/>
    <property type="match status" value="1"/>
</dbReference>
<dbReference type="RefSeq" id="WP_376982775.1">
    <property type="nucleotide sequence ID" value="NZ_JBHLSV010000029.1"/>
</dbReference>
<evidence type="ECO:0000313" key="3">
    <source>
        <dbReference type="EMBL" id="MFC0675741.1"/>
    </source>
</evidence>
<keyword evidence="3" id="KW-0378">Hydrolase</keyword>
<dbReference type="PANTHER" id="PTHR43736:SF1">
    <property type="entry name" value="DIHYDRONEOPTERIN TRIPHOSPHATE DIPHOSPHATASE"/>
    <property type="match status" value="1"/>
</dbReference>